<feature type="transmembrane region" description="Helical" evidence="1">
    <location>
        <begin position="179"/>
        <end position="198"/>
    </location>
</feature>
<gene>
    <name evidence="3" type="ORF">CQA54_05165</name>
</gene>
<feature type="transmembrane region" description="Helical" evidence="1">
    <location>
        <begin position="115"/>
        <end position="134"/>
    </location>
</feature>
<feature type="transmembrane region" description="Helical" evidence="1">
    <location>
        <begin position="146"/>
        <end position="167"/>
    </location>
</feature>
<protein>
    <submittedName>
        <fullName evidence="3">DUF3943 domain-containing protein</fullName>
    </submittedName>
</protein>
<organism evidence="3 4">
    <name type="scientific">Helicobacter equorum</name>
    <dbReference type="NCBI Taxonomy" id="361872"/>
    <lineage>
        <taxon>Bacteria</taxon>
        <taxon>Pseudomonadati</taxon>
        <taxon>Campylobacterota</taxon>
        <taxon>Epsilonproteobacteria</taxon>
        <taxon>Campylobacterales</taxon>
        <taxon>Helicobacteraceae</taxon>
        <taxon>Helicobacter</taxon>
    </lineage>
</organism>
<accession>A0A3D8IQR2</accession>
<keyword evidence="1" id="KW-1133">Transmembrane helix</keyword>
<keyword evidence="4" id="KW-1185">Reference proteome</keyword>
<proteinExistence type="predicted"/>
<name>A0A3D8IQR2_9HELI</name>
<dbReference type="InterPro" id="IPR025079">
    <property type="entry name" value="DUF3943"/>
</dbReference>
<evidence type="ECO:0000259" key="2">
    <source>
        <dbReference type="Pfam" id="PF13084"/>
    </source>
</evidence>
<comment type="caution">
    <text evidence="3">The sequence shown here is derived from an EMBL/GenBank/DDBJ whole genome shotgun (WGS) entry which is preliminary data.</text>
</comment>
<feature type="transmembrane region" description="Helical" evidence="1">
    <location>
        <begin position="31"/>
        <end position="55"/>
    </location>
</feature>
<dbReference type="OrthoDB" id="9808630at2"/>
<dbReference type="Pfam" id="PF13084">
    <property type="entry name" value="DUF3943"/>
    <property type="match status" value="1"/>
</dbReference>
<dbReference type="Proteomes" id="UP000256514">
    <property type="component" value="Unassembled WGS sequence"/>
</dbReference>
<dbReference type="EMBL" id="NXLT01000003">
    <property type="protein sequence ID" value="RDU67443.1"/>
    <property type="molecule type" value="Genomic_DNA"/>
</dbReference>
<keyword evidence="1" id="KW-0472">Membrane</keyword>
<keyword evidence="1" id="KW-0812">Transmembrane</keyword>
<sequence>MFVSLLLVATLYAQSSIDYSKLQLHSDSQQNASYVALSSGVLLAGSMGGAMVLYLMPESVTNWNKEDIRYLGRNWTDRISNVLVADRDDWFLNWITHPYWGSVYYMQPRKAGYGWFESALFSFATSALFWEFGIEAFAEVPSWQDLIVTPAFGAMLGEMFYQASMYIYANDRTLLNSRFLGIFALILMDPVGLLIELMRLDEHFGVDKNVFYTRLSPVRSRQGSNGVMLSLHYAF</sequence>
<reference evidence="3 4" key="1">
    <citation type="submission" date="2018-04" db="EMBL/GenBank/DDBJ databases">
        <title>Novel Campyloabacter and Helicobacter Species and Strains.</title>
        <authorList>
            <person name="Mannion A.J."/>
            <person name="Shen Z."/>
            <person name="Fox J.G."/>
        </authorList>
    </citation>
    <scope>NUCLEOTIDE SEQUENCE [LARGE SCALE GENOMIC DNA]</scope>
    <source>
        <strain evidence="3 4">MIT 12-6600</strain>
    </source>
</reference>
<evidence type="ECO:0000256" key="1">
    <source>
        <dbReference type="SAM" id="Phobius"/>
    </source>
</evidence>
<feature type="domain" description="DUF3943" evidence="2">
    <location>
        <begin position="84"/>
        <end position="191"/>
    </location>
</feature>
<evidence type="ECO:0000313" key="4">
    <source>
        <dbReference type="Proteomes" id="UP000256514"/>
    </source>
</evidence>
<dbReference type="AlphaFoldDB" id="A0A3D8IQR2"/>
<evidence type="ECO:0000313" key="3">
    <source>
        <dbReference type="EMBL" id="RDU67443.1"/>
    </source>
</evidence>